<reference evidence="1" key="1">
    <citation type="journal article" date="2020" name="Microorganisms">
        <title>Reliable Identification of Environmental Pseudomonas Isolates Using the rpoD Gene.</title>
        <authorList>
            <consortium name="The Broad Institute Genome Sequencing Platform"/>
            <person name="Girard L."/>
            <person name="Lood C."/>
            <person name="Rokni-Zadeh H."/>
            <person name="van Noort V."/>
            <person name="Lavigne R."/>
            <person name="De Mot R."/>
        </authorList>
    </citation>
    <scope>NUCLEOTIDE SEQUENCE</scope>
    <source>
        <strain evidence="1">SWRI10</strain>
    </source>
</reference>
<comment type="caution">
    <text evidence="1">The sequence shown here is derived from an EMBL/GenBank/DDBJ whole genome shotgun (WGS) entry which is preliminary data.</text>
</comment>
<dbReference type="SUPFAM" id="SSF52309">
    <property type="entry name" value="N-(deoxy)ribosyltransferase-like"/>
    <property type="match status" value="1"/>
</dbReference>
<sequence length="286" mass="32822">MFNMLVKSSPWNEGRDVFWKSRVFEYTNDDLRRLYTINDAPNFDALIKNPVIFIEETIRDRQQFGRVGRISRVNVNADDEITLEYHFDQLIPPIPQRDLIRLAPLLGMPSTRFGHYSRTHWAVKDIDIYHVILSETLRNQRVPAVFRLPPAQAVDTNLLSAMMPFAGFDNVWTAIQQVAEFSLMTAQRADSIWEHQEIIQDIVSLIDRSAVIIGDCSGRNANVFYEIGIAHALGKQVILITQNPEDIPFDLAHLRNIRYHNNGEGIERLKTELSGRLATIRNQALG</sequence>
<reference evidence="2" key="3">
    <citation type="submission" date="2021-06" db="EMBL/GenBank/DDBJ databases">
        <title>Updating the genus Pseudomonas: Description of 43 new species and partition of the Pseudomonas putida group.</title>
        <authorList>
            <person name="Girard L."/>
            <person name="Lood C."/>
            <person name="Vandamme P."/>
            <person name="Rokni-Zadeh H."/>
            <person name="Van Noort V."/>
            <person name="Hofte M."/>
            <person name="Lavigne R."/>
            <person name="De Mot R."/>
        </authorList>
    </citation>
    <scope>NUCLEOTIDE SEQUENCE</scope>
    <source>
        <strain evidence="2">SWRI10</strain>
    </source>
</reference>
<name>A0A923JXI3_9PSED</name>
<evidence type="ECO:0000313" key="2">
    <source>
        <dbReference type="EMBL" id="MBV4537226.1"/>
    </source>
</evidence>
<proteinExistence type="predicted"/>
<dbReference type="EMBL" id="JABWRE020000001">
    <property type="protein sequence ID" value="MBV4537226.1"/>
    <property type="molecule type" value="Genomic_DNA"/>
</dbReference>
<organism evidence="1">
    <name type="scientific">Pseudomonas urmiensis</name>
    <dbReference type="NCBI Taxonomy" id="2745493"/>
    <lineage>
        <taxon>Bacteria</taxon>
        <taxon>Pseudomonadati</taxon>
        <taxon>Pseudomonadota</taxon>
        <taxon>Gammaproteobacteria</taxon>
        <taxon>Pseudomonadales</taxon>
        <taxon>Pseudomonadaceae</taxon>
        <taxon>Pseudomonas</taxon>
    </lineage>
</organism>
<dbReference type="RefSeq" id="WP_186556881.1">
    <property type="nucleotide sequence ID" value="NZ_JABWRE020000001.1"/>
</dbReference>
<protein>
    <submittedName>
        <fullName evidence="1">Uncharacterized protein</fullName>
    </submittedName>
</protein>
<dbReference type="Gene3D" id="3.40.50.450">
    <property type="match status" value="1"/>
</dbReference>
<reference evidence="1" key="2">
    <citation type="submission" date="2020-07" db="EMBL/GenBank/DDBJ databases">
        <authorList>
            <person name="Lood C."/>
            <person name="Girard L."/>
        </authorList>
    </citation>
    <scope>NUCLEOTIDE SEQUENCE</scope>
    <source>
        <strain evidence="1">SWRI10</strain>
    </source>
</reference>
<gene>
    <name evidence="2" type="ORF">HU737_014710</name>
    <name evidence="1" type="ORF">HU737_21645</name>
</gene>
<dbReference type="Proteomes" id="UP000599879">
    <property type="component" value="Unassembled WGS sequence"/>
</dbReference>
<accession>A0A923JXI3</accession>
<dbReference type="AlphaFoldDB" id="A0A923JXI3"/>
<dbReference type="EMBL" id="JABWRE010000022">
    <property type="protein sequence ID" value="MBC3443304.1"/>
    <property type="molecule type" value="Genomic_DNA"/>
</dbReference>
<evidence type="ECO:0000313" key="1">
    <source>
        <dbReference type="EMBL" id="MBC3443304.1"/>
    </source>
</evidence>